<dbReference type="InterPro" id="IPR013525">
    <property type="entry name" value="ABC2_TM"/>
</dbReference>
<dbReference type="GO" id="GO:0005886">
    <property type="term" value="C:plasma membrane"/>
    <property type="evidence" value="ECO:0007669"/>
    <property type="project" value="UniProtKB-SubCell"/>
</dbReference>
<feature type="transmembrane region" description="Helical" evidence="6">
    <location>
        <begin position="309"/>
        <end position="330"/>
    </location>
</feature>
<keyword evidence="2" id="KW-1003">Cell membrane</keyword>
<keyword evidence="4 6" id="KW-1133">Transmembrane helix</keyword>
<gene>
    <name evidence="8" type="ordered locus">Amet_4205</name>
</gene>
<dbReference type="PANTHER" id="PTHR30294:SF48">
    <property type="entry name" value="LINEARMYCIN RESISTANCE PERMEASE PROTEIN LNRM"/>
    <property type="match status" value="1"/>
</dbReference>
<evidence type="ECO:0000259" key="7">
    <source>
        <dbReference type="Pfam" id="PF12698"/>
    </source>
</evidence>
<reference evidence="9" key="1">
    <citation type="journal article" date="2016" name="Genome Announc.">
        <title>Complete genome sequence of Alkaliphilus metalliredigens strain QYMF, an alkaliphilic and metal-reducing bacterium isolated from borax-contaminated leachate ponds.</title>
        <authorList>
            <person name="Hwang C."/>
            <person name="Copeland A."/>
            <person name="Lucas S."/>
            <person name="Lapidus A."/>
            <person name="Barry K."/>
            <person name="Detter J.C."/>
            <person name="Glavina Del Rio T."/>
            <person name="Hammon N."/>
            <person name="Israni S."/>
            <person name="Dalin E."/>
            <person name="Tice H."/>
            <person name="Pitluck S."/>
            <person name="Chertkov O."/>
            <person name="Brettin T."/>
            <person name="Bruce D."/>
            <person name="Han C."/>
            <person name="Schmutz J."/>
            <person name="Larimer F."/>
            <person name="Land M.L."/>
            <person name="Hauser L."/>
            <person name="Kyrpides N."/>
            <person name="Mikhailova N."/>
            <person name="Ye Q."/>
            <person name="Zhou J."/>
            <person name="Richardson P."/>
            <person name="Fields M.W."/>
        </authorList>
    </citation>
    <scope>NUCLEOTIDE SEQUENCE [LARGE SCALE GENOMIC DNA]</scope>
    <source>
        <strain evidence="9">QYMF</strain>
    </source>
</reference>
<feature type="transmembrane region" description="Helical" evidence="6">
    <location>
        <begin position="368"/>
        <end position="385"/>
    </location>
</feature>
<feature type="transmembrane region" description="Helical" evidence="6">
    <location>
        <begin position="278"/>
        <end position="302"/>
    </location>
</feature>
<dbReference type="GO" id="GO:0140359">
    <property type="term" value="F:ABC-type transporter activity"/>
    <property type="evidence" value="ECO:0007669"/>
    <property type="project" value="InterPro"/>
</dbReference>
<evidence type="ECO:0000256" key="4">
    <source>
        <dbReference type="ARBA" id="ARBA00022989"/>
    </source>
</evidence>
<dbReference type="Gene3D" id="3.40.1710.10">
    <property type="entry name" value="abc type-2 transporter like domain"/>
    <property type="match status" value="1"/>
</dbReference>
<evidence type="ECO:0000256" key="3">
    <source>
        <dbReference type="ARBA" id="ARBA00022692"/>
    </source>
</evidence>
<dbReference type="InterPro" id="IPR051449">
    <property type="entry name" value="ABC-2_transporter_component"/>
</dbReference>
<keyword evidence="9" id="KW-1185">Reference proteome</keyword>
<evidence type="ECO:0000256" key="2">
    <source>
        <dbReference type="ARBA" id="ARBA00022475"/>
    </source>
</evidence>
<evidence type="ECO:0000313" key="9">
    <source>
        <dbReference type="Proteomes" id="UP000001572"/>
    </source>
</evidence>
<keyword evidence="3 6" id="KW-0812">Transmembrane</keyword>
<dbReference type="HOGENOM" id="CLU_039483_0_3_9"/>
<evidence type="ECO:0000256" key="1">
    <source>
        <dbReference type="ARBA" id="ARBA00004651"/>
    </source>
</evidence>
<dbReference type="eggNOG" id="COG0842">
    <property type="taxonomic scope" value="Bacteria"/>
</dbReference>
<dbReference type="EMBL" id="CP000724">
    <property type="protein sequence ID" value="ABR50285.1"/>
    <property type="molecule type" value="Genomic_DNA"/>
</dbReference>
<dbReference type="KEGG" id="amt:Amet_4205"/>
<feature type="transmembrane region" description="Helical" evidence="6">
    <location>
        <begin position="200"/>
        <end position="222"/>
    </location>
</feature>
<evidence type="ECO:0000256" key="5">
    <source>
        <dbReference type="ARBA" id="ARBA00023136"/>
    </source>
</evidence>
<protein>
    <submittedName>
        <fullName evidence="8">ABC-2 type transporter</fullName>
    </submittedName>
</protein>
<dbReference type="Proteomes" id="UP000001572">
    <property type="component" value="Chromosome"/>
</dbReference>
<name>A6TVR7_ALKMQ</name>
<feature type="transmembrane region" description="Helical" evidence="6">
    <location>
        <begin position="243"/>
        <end position="266"/>
    </location>
</feature>
<dbReference type="RefSeq" id="WP_012065233.1">
    <property type="nucleotide sequence ID" value="NC_009633.1"/>
</dbReference>
<dbReference type="STRING" id="293826.Amet_4205"/>
<keyword evidence="5 6" id="KW-0472">Membrane</keyword>
<feature type="domain" description="ABC-2 type transporter transmembrane" evidence="7">
    <location>
        <begin position="23"/>
        <end position="384"/>
    </location>
</feature>
<accession>A6TVR7</accession>
<dbReference type="OrthoDB" id="1864035at2"/>
<comment type="subcellular location">
    <subcellularLocation>
        <location evidence="1">Cell membrane</location>
        <topology evidence="1">Multi-pass membrane protein</topology>
    </subcellularLocation>
</comment>
<dbReference type="PANTHER" id="PTHR30294">
    <property type="entry name" value="MEMBRANE COMPONENT OF ABC TRANSPORTER YHHJ-RELATED"/>
    <property type="match status" value="1"/>
</dbReference>
<sequence length="392" mass="43628">MKIVQISYYKLLRHVRDKKSMSQMILLPIILIFILGTALSNHFTITDISPTKVAYFSQDAGAGSRYFEMFMKSGEVNQIIDLQEVDSYDTGIAMIEKREMTAFVYIDEDYSHGVYQGKQADIQVFSSVQGSFRTSIVQSVVDSYINGANTVQAKIRLNNGEEMDLIHYLGDNEQMFFTKNENIENISIDTAGSTPKAMDYYAVTMLVMILMYGAEYGSGAIAEIKFQSKGSRLIAAPIRRYEIYIGSTLGVALTLFIQSVVLILFTKYVYHVNWGDNLYIILFTCLTLSIFATGLGIVGCLLSGSSKVASSVTNILVVIFTFVAGGYMPLDQQGGLLGIMRGLSPNHYAQRAIFNTIYSGNMEQVKSSIGIMWLMILAVFTISIVKGRRKVI</sequence>
<evidence type="ECO:0000313" key="8">
    <source>
        <dbReference type="EMBL" id="ABR50285.1"/>
    </source>
</evidence>
<proteinExistence type="predicted"/>
<organism evidence="8 9">
    <name type="scientific">Alkaliphilus metalliredigens (strain QYMF)</name>
    <dbReference type="NCBI Taxonomy" id="293826"/>
    <lineage>
        <taxon>Bacteria</taxon>
        <taxon>Bacillati</taxon>
        <taxon>Bacillota</taxon>
        <taxon>Clostridia</taxon>
        <taxon>Peptostreptococcales</taxon>
        <taxon>Natronincolaceae</taxon>
        <taxon>Alkaliphilus</taxon>
    </lineage>
</organism>
<dbReference type="AlphaFoldDB" id="A6TVR7"/>
<dbReference type="Pfam" id="PF12698">
    <property type="entry name" value="ABC2_membrane_3"/>
    <property type="match status" value="1"/>
</dbReference>
<evidence type="ECO:0000256" key="6">
    <source>
        <dbReference type="SAM" id="Phobius"/>
    </source>
</evidence>